<evidence type="ECO:0000313" key="2">
    <source>
        <dbReference type="EMBL" id="KYG73367.1"/>
    </source>
</evidence>
<dbReference type="EMBL" id="LRPC01000028">
    <property type="protein sequence ID" value="KYG73367.1"/>
    <property type="molecule type" value="Genomic_DNA"/>
</dbReference>
<keyword evidence="1" id="KW-0732">Signal</keyword>
<comment type="caution">
    <text evidence="2">The sequence shown here is derived from an EMBL/GenBank/DDBJ whole genome shotgun (WGS) entry which is preliminary data.</text>
</comment>
<feature type="chain" id="PRO_5007574254" description="SMP-30/Gluconolactonase/LRE-like region domain-containing protein" evidence="1">
    <location>
        <begin position="20"/>
        <end position="422"/>
    </location>
</feature>
<protein>
    <recommendedName>
        <fullName evidence="4">SMP-30/Gluconolactonase/LRE-like region domain-containing protein</fullName>
    </recommendedName>
</protein>
<name>A0A150X3T6_9BACT</name>
<dbReference type="RefSeq" id="WP_068221605.1">
    <property type="nucleotide sequence ID" value="NZ_LRPC01000028.1"/>
</dbReference>
<evidence type="ECO:0000313" key="3">
    <source>
        <dbReference type="Proteomes" id="UP000075606"/>
    </source>
</evidence>
<dbReference type="Proteomes" id="UP000075606">
    <property type="component" value="Unassembled WGS sequence"/>
</dbReference>
<reference evidence="2 3" key="1">
    <citation type="submission" date="2016-01" db="EMBL/GenBank/DDBJ databases">
        <title>Genome sequencing of Roseivirga spongicola UST030701-084.</title>
        <authorList>
            <person name="Selvaratnam C."/>
            <person name="Thevarajoo S."/>
            <person name="Goh K.M."/>
            <person name="Ee R."/>
            <person name="Chan K.-G."/>
            <person name="Chong C.S."/>
        </authorList>
    </citation>
    <scope>NUCLEOTIDE SEQUENCE [LARGE SCALE GENOMIC DNA]</scope>
    <source>
        <strain evidence="2 3">UST030701-084</strain>
    </source>
</reference>
<evidence type="ECO:0000256" key="1">
    <source>
        <dbReference type="SAM" id="SignalP"/>
    </source>
</evidence>
<dbReference type="OrthoDB" id="8584394at2"/>
<gene>
    <name evidence="2" type="ORF">AWW68_11720</name>
</gene>
<organism evidence="2 3">
    <name type="scientific">Roseivirga spongicola</name>
    <dbReference type="NCBI Taxonomy" id="333140"/>
    <lineage>
        <taxon>Bacteria</taxon>
        <taxon>Pseudomonadati</taxon>
        <taxon>Bacteroidota</taxon>
        <taxon>Cytophagia</taxon>
        <taxon>Cytophagales</taxon>
        <taxon>Roseivirgaceae</taxon>
        <taxon>Roseivirga</taxon>
    </lineage>
</organism>
<proteinExistence type="predicted"/>
<dbReference type="AlphaFoldDB" id="A0A150X3T6"/>
<evidence type="ECO:0008006" key="4">
    <source>
        <dbReference type="Google" id="ProtNLM"/>
    </source>
</evidence>
<accession>A0A150X3T6</accession>
<feature type="signal peptide" evidence="1">
    <location>
        <begin position="1"/>
        <end position="19"/>
    </location>
</feature>
<sequence length="422" mass="48169">MKRFLLVLCFFGGFLSVNAQEDLQEVYKAAVEAYEAQDYDSFLENIRQADELRPNHPGIVPKLAAAWALTGRKIRAIQTLKQMVLMDATFDFQNNPDFESLKRHKNYQDLIELQVELGSTEVHDELFRVINSAEIHPESFVLMDNGELLLGSIRERKIVKVDTNGLVSDWLEVPYGVMGMKYNEETDHLWVASSALSQMKDFSSDDQGKSMILQVDVSEAQILQGVEFNDGSVIGDLVLDKEQRIWYSNSSKPYLVRNVTDTSQYFGPFARKYFDLDGSHFNLQGLTLNDSENYLYFADYVSGIYRINMDNEDDIEKVYAPSSSLLKGIDGLYFYNNTLIAIHNGTKPYRVMQYFLNERGDFIDVERVINRGGESLGEPTLGQVKDGYFYYLANSPWGAYDESGNFNASQAKAIEIRRIKLD</sequence>
<dbReference type="STRING" id="333140.AWW68_11720"/>
<keyword evidence="3" id="KW-1185">Reference proteome</keyword>
<dbReference type="SUPFAM" id="SSF63825">
    <property type="entry name" value="YWTD domain"/>
    <property type="match status" value="1"/>
</dbReference>